<name>A0ABY5SJY1_9BACL</name>
<dbReference type="EMBL" id="CP091430">
    <property type="protein sequence ID" value="UVI32980.1"/>
    <property type="molecule type" value="Genomic_DNA"/>
</dbReference>
<evidence type="ECO:0000313" key="1">
    <source>
        <dbReference type="EMBL" id="UVI32980.1"/>
    </source>
</evidence>
<proteinExistence type="predicted"/>
<gene>
    <name evidence="1" type="ORF">L1F29_14585</name>
</gene>
<accession>A0ABY5SJY1</accession>
<keyword evidence="2" id="KW-1185">Reference proteome</keyword>
<organism evidence="1 2">
    <name type="scientific">Paenibacillus spongiae</name>
    <dbReference type="NCBI Taxonomy" id="2909671"/>
    <lineage>
        <taxon>Bacteria</taxon>
        <taxon>Bacillati</taxon>
        <taxon>Bacillota</taxon>
        <taxon>Bacilli</taxon>
        <taxon>Bacillales</taxon>
        <taxon>Paenibacillaceae</taxon>
        <taxon>Paenibacillus</taxon>
    </lineage>
</organism>
<dbReference type="Proteomes" id="UP001057877">
    <property type="component" value="Chromosome"/>
</dbReference>
<dbReference type="RefSeq" id="WP_258389032.1">
    <property type="nucleotide sequence ID" value="NZ_CP091430.1"/>
</dbReference>
<evidence type="ECO:0008006" key="3">
    <source>
        <dbReference type="Google" id="ProtNLM"/>
    </source>
</evidence>
<reference evidence="1" key="1">
    <citation type="submission" date="2022-01" db="EMBL/GenBank/DDBJ databases">
        <title>Paenibacillus spongiae sp. nov., isolated from marine sponge.</title>
        <authorList>
            <person name="Li Z."/>
            <person name="Zhang M."/>
        </authorList>
    </citation>
    <scope>NUCLEOTIDE SEQUENCE</scope>
    <source>
        <strain evidence="1">PHS-Z3</strain>
    </source>
</reference>
<protein>
    <recommendedName>
        <fullName evidence="3">DUF5082 domain-containing protein</fullName>
    </recommendedName>
</protein>
<sequence length="108" mass="12518">MHESGITQEQVEQIKQGLRNQVDRISNGAGITSEFSSALGQLEQTVEQLRQTEDDSYRIETDNNPARYESQFFEDQLEQSQAYHQKIDFKSLDKVKRNLEKVRNLING</sequence>
<evidence type="ECO:0000313" key="2">
    <source>
        <dbReference type="Proteomes" id="UP001057877"/>
    </source>
</evidence>